<evidence type="ECO:0000256" key="3">
    <source>
        <dbReference type="ARBA" id="ARBA00022771"/>
    </source>
</evidence>
<feature type="region of interest" description="Disordered" evidence="6">
    <location>
        <begin position="2053"/>
        <end position="2073"/>
    </location>
</feature>
<dbReference type="VEuPathDB" id="VectorBase:SCAU009665"/>
<dbReference type="InterPro" id="IPR028730">
    <property type="entry name" value="ZFYVE26"/>
</dbReference>
<keyword evidence="9" id="KW-1185">Reference proteome</keyword>
<feature type="region of interest" description="Disordered" evidence="6">
    <location>
        <begin position="403"/>
        <end position="428"/>
    </location>
</feature>
<evidence type="ECO:0000256" key="4">
    <source>
        <dbReference type="ARBA" id="ARBA00022833"/>
    </source>
</evidence>
<name>A0A1I8PNG8_STOCA</name>
<keyword evidence="2" id="KW-0479">Metal-binding</keyword>
<dbReference type="Pfam" id="PF01363">
    <property type="entry name" value="FYVE"/>
    <property type="match status" value="1"/>
</dbReference>
<dbReference type="SUPFAM" id="SSF57903">
    <property type="entry name" value="FYVE/PHD zinc finger"/>
    <property type="match status" value="1"/>
</dbReference>
<dbReference type="KEGG" id="scac:106080412"/>
<dbReference type="InterPro" id="IPR013083">
    <property type="entry name" value="Znf_RING/FYVE/PHD"/>
</dbReference>
<dbReference type="GO" id="GO:0005813">
    <property type="term" value="C:centrosome"/>
    <property type="evidence" value="ECO:0007669"/>
    <property type="project" value="TreeGrafter"/>
</dbReference>
<sequence>MENLEKHYMLLLTAEEQKFLKLYLQNPAMTNKTLLRLKPFRLLEEKPYPVLDILLLQPPHVMVHIKWAIIRTFEELLRVVAKNGINTGFLQFLIKIPDDILNEALQGELREKFQQCLSHSQLKEEFYLSLLSRKDKQLLADILEYLKDTKWQCFQQPVGSKEFVLYHALKSKTHFMSHLIQELREFHNIEDVALRNNLIIVKLVHEFSEKASKSLNQLPSNMEALLELIDLENVEEDLVPVYEHFYKDFKRLLVVLQYIGKFPNALALIGVEELLSINSILDIISQHRLLKSYEETKELLETYYNYQQHLPIFSLKEKEIELLGCYYILATTYDIITSGAFAEIVPDEAFYSQKIQKLNSLLRQIKNFELLCQMLEDVILFIYLRWEHFNGDSKGVKYRKLDYSDSSSRTDDDILQDSSNTPQKHGSKSLCKNGKFGFVCKSKSFISLFNFLKSYVTKKFHSPDYKQASSEMKSRFQKIADTIGDFLWKHAFFEKMENSQNRNFPNSSSIHYDADTLMHMVHFHVDSIERISSDDEGGSNQYSLPRRKAVKKRRRATFSGASAITGEKGTDLQQTRTRATILSSSMKFHAKPQNVDFPSEKSEEKSVVPKLLSSPERLACLALSFKQFNEAKEIIKNFNLHNSQLNLELDYMEHQQRVKQKLSDIYANYQQQEKQSLDSTEPITTVEMIRNVAAKGFEVSKIINIIDHFAQMQSIKQTESVKELIRKHKQNPQYRFLSQFEEGNLKAVIICDLILSLPFNRDITHSILMIIKRNQAIQSNFKEAESGVGEKSQFPSNMGPLNFLENLSDCMRLLADKSITDILCDNCYSLKPKKLAVELAKEKVFYEVFHKKPKELSRCEDLKALVPQFQMLKSKHNYYQQFCNYMQHLSMLVRLITPKSKQLHVDDLLRIDPCDVIGELIFSRNMTPLEIEANVTALNLNLVHVIALNICPEIVGGRSLLTKRSIPSNKESTILNYIANHNRLLVFLLQGINNGNHFSQDSNTNHINAGFLERLVQMPEVAKLSFLLYSDNKVISALRSDHINVKSMDKLTSKTDQLHLLELEMGIQESKPLKQKRMDRLITELIEEDPKNIYLASKIHDITLRAKLIHANFSKISTIRLAKQLIETTLQHRHAAKRIPKELLQQLEIILADIRVYAKVSEVLHFETWPQAYDFGLKTPATIFEGLLQLRLYKLCYEWCKVVKLSENFKPEQFLNILLKSLMDLTDVEESPSDPEQIHPSTYLLKILETFQPNDCRAFLLANKDTFRCMILLKFAIEYLERSASAEEKLNYRNYKISLVIFEQLSPAIRHLFWNLLKYPLLIVEQLIMNVKFEVLTKVLAVIRQELQSGNRKLCSFCFDKNGYAYDIHGHHHPPHSPHKVRFQLGSQEASNASAFILLNFNLYQKDHFISNDCIDLLLRIYATKSLDYQISDTNSSSEPYSQSTCDMQQSLDSLCGAFQMPSRAPTREEWVRDEEATHCMCCRRTAFSMLMRRHHCRRCGRVVCFSCSTYRMRIPELYEDVEVRICNDCHNLCEDINQRKANRDSQAEDESNAVRIRLKPEERFKWKLSGNITHDKLLREEFCYEHAPSVALCLSILEYHMAKQKCVDLLLFHCRKLEKLLVPNPEVDYELVAKMMNCLALAAKVRGASAEFETIREHSEIIISVVQNGCESLIPPDPLNNHGLWKLAESLVEAERWDLALEVHLKCGLSTTGVIAAHGMSCLKAGCFETAREKFSHCMTRLTNENMNGIISKVIFNPALNASHDNVESMLGLSKDQDIHVVKRPHNGPRLLQEILKIIESMPFNKPQPETLQRASIIRSSNSSLVALLSRRKEAYVKRTHEPAINILNTLSNLKRISKGQYTSVSNQAGTQLSNNNGAPLIDRNQLFRKTSGFEECLYYLLTYGSHIDVIHFLMNHNELVATLKYFLLQKLDADIFINHIYMVMLSRGKAAVLIKQMLEFDGRLLIWRSTLLQTCRYLETQNFLNSLYELQILLKDPIRACMTCIKFYSMNCEDFKQQHLNAQHLRNARMHLQSELDNFEWEKINLNSGTVTKSNKNSSRRSSTSSATGSTGGGNFLLQMDARSLNSHITTIANQLDVAKFLAHCEEENSKDGLITEKILKQLRIDSVKSLPTLFDSTPEKIQICILILLCGKNIYEGLGLCYRIIQHYKIPAIKVYAATAKYLALNQRLSEIEKLLNCANNVIGTQDIDEILTVAIISAVNIHDPETKAILDNLTKKIHNIEMRISSHIFIGQLKSAYLLANKYERLSDIRKILRQAEATNQVHIKKLCEKKLQMTQSSASNQSK</sequence>
<keyword evidence="1" id="KW-0597">Phosphoprotein</keyword>
<feature type="compositionally biased region" description="Basic and acidic residues" evidence="6">
    <location>
        <begin position="403"/>
        <end position="412"/>
    </location>
</feature>
<feature type="compositionally biased region" description="Low complexity" evidence="6">
    <location>
        <begin position="2054"/>
        <end position="2071"/>
    </location>
</feature>
<evidence type="ECO:0000256" key="2">
    <source>
        <dbReference type="ARBA" id="ARBA00022723"/>
    </source>
</evidence>
<dbReference type="GO" id="GO:0000724">
    <property type="term" value="P:double-strand break repair via homologous recombination"/>
    <property type="evidence" value="ECO:0007669"/>
    <property type="project" value="InterPro"/>
</dbReference>
<evidence type="ECO:0000256" key="1">
    <source>
        <dbReference type="ARBA" id="ARBA00022553"/>
    </source>
</evidence>
<dbReference type="GO" id="GO:0005765">
    <property type="term" value="C:lysosomal membrane"/>
    <property type="evidence" value="ECO:0007669"/>
    <property type="project" value="TreeGrafter"/>
</dbReference>
<reference evidence="8" key="1">
    <citation type="submission" date="2020-05" db="UniProtKB">
        <authorList>
            <consortium name="EnsemblMetazoa"/>
        </authorList>
    </citation>
    <scope>IDENTIFICATION</scope>
    <source>
        <strain evidence="8">USDA</strain>
    </source>
</reference>
<dbReference type="InterPro" id="IPR057946">
    <property type="entry name" value="TPR_ZFYVE26"/>
</dbReference>
<dbReference type="STRING" id="35570.A0A1I8PNG8"/>
<evidence type="ECO:0000256" key="5">
    <source>
        <dbReference type="PROSITE-ProRule" id="PRU00091"/>
    </source>
</evidence>
<proteinExistence type="predicted"/>
<dbReference type="GO" id="GO:0032266">
    <property type="term" value="F:phosphatidylinositol-3-phosphate binding"/>
    <property type="evidence" value="ECO:0007669"/>
    <property type="project" value="InterPro"/>
</dbReference>
<dbReference type="GO" id="GO:0030496">
    <property type="term" value="C:midbody"/>
    <property type="evidence" value="ECO:0007669"/>
    <property type="project" value="TreeGrafter"/>
</dbReference>
<gene>
    <name evidence="8" type="primary">106080412</name>
</gene>
<evidence type="ECO:0000256" key="6">
    <source>
        <dbReference type="SAM" id="MobiDB-lite"/>
    </source>
</evidence>
<evidence type="ECO:0000313" key="9">
    <source>
        <dbReference type="Proteomes" id="UP000095300"/>
    </source>
</evidence>
<keyword evidence="4" id="KW-0862">Zinc</keyword>
<dbReference type="Gene3D" id="3.30.40.10">
    <property type="entry name" value="Zinc/RING finger domain, C3HC4 (zinc finger)"/>
    <property type="match status" value="1"/>
</dbReference>
<dbReference type="InterPro" id="IPR000306">
    <property type="entry name" value="Znf_FYVE"/>
</dbReference>
<dbReference type="GO" id="GO:0032465">
    <property type="term" value="P:regulation of cytokinesis"/>
    <property type="evidence" value="ECO:0007669"/>
    <property type="project" value="TreeGrafter"/>
</dbReference>
<dbReference type="Proteomes" id="UP000095300">
    <property type="component" value="Unassembled WGS sequence"/>
</dbReference>
<dbReference type="PROSITE" id="PS50178">
    <property type="entry name" value="ZF_FYVE"/>
    <property type="match status" value="1"/>
</dbReference>
<evidence type="ECO:0000259" key="7">
    <source>
        <dbReference type="PROSITE" id="PS50178"/>
    </source>
</evidence>
<dbReference type="Pfam" id="PF25569">
    <property type="entry name" value="TPR_ZFYVE26"/>
    <property type="match status" value="1"/>
</dbReference>
<dbReference type="GO" id="GO:0008270">
    <property type="term" value="F:zinc ion binding"/>
    <property type="evidence" value="ECO:0007669"/>
    <property type="project" value="UniProtKB-KW"/>
</dbReference>
<dbReference type="InterPro" id="IPR017455">
    <property type="entry name" value="Znf_FYVE-rel"/>
</dbReference>
<dbReference type="EnsemblMetazoa" id="SCAU009665-RA">
    <property type="protein sequence ID" value="SCAU009665-PA"/>
    <property type="gene ID" value="SCAU009665"/>
</dbReference>
<dbReference type="SMART" id="SM00064">
    <property type="entry name" value="FYVE"/>
    <property type="match status" value="1"/>
</dbReference>
<keyword evidence="3 5" id="KW-0863">Zinc-finger</keyword>
<dbReference type="OrthoDB" id="1936617at2759"/>
<dbReference type="InterPro" id="IPR011011">
    <property type="entry name" value="Znf_FYVE_PHD"/>
</dbReference>
<accession>A0A1I8PNG8</accession>
<dbReference type="PANTHER" id="PTHR46591">
    <property type="entry name" value="ZINC FINGER FYVE DOMAIN-CONTAINING PROTEIN 26"/>
    <property type="match status" value="1"/>
</dbReference>
<feature type="domain" description="FYVE-type" evidence="7">
    <location>
        <begin position="1474"/>
        <end position="1535"/>
    </location>
</feature>
<dbReference type="GO" id="GO:0000281">
    <property type="term" value="P:mitotic cytokinesis"/>
    <property type="evidence" value="ECO:0007669"/>
    <property type="project" value="InterPro"/>
</dbReference>
<dbReference type="PANTHER" id="PTHR46591:SF1">
    <property type="entry name" value="ZINC FINGER FYVE DOMAIN-CONTAINING PROTEIN 26"/>
    <property type="match status" value="1"/>
</dbReference>
<protein>
    <recommendedName>
        <fullName evidence="7">FYVE-type domain-containing protein</fullName>
    </recommendedName>
</protein>
<evidence type="ECO:0000313" key="8">
    <source>
        <dbReference type="EnsemblMetazoa" id="SCAU009665-PA"/>
    </source>
</evidence>
<organism evidence="8 9">
    <name type="scientific">Stomoxys calcitrans</name>
    <name type="common">Stable fly</name>
    <name type="synonym">Conops calcitrans</name>
    <dbReference type="NCBI Taxonomy" id="35570"/>
    <lineage>
        <taxon>Eukaryota</taxon>
        <taxon>Metazoa</taxon>
        <taxon>Ecdysozoa</taxon>
        <taxon>Arthropoda</taxon>
        <taxon>Hexapoda</taxon>
        <taxon>Insecta</taxon>
        <taxon>Pterygota</taxon>
        <taxon>Neoptera</taxon>
        <taxon>Endopterygota</taxon>
        <taxon>Diptera</taxon>
        <taxon>Brachycera</taxon>
        <taxon>Muscomorpha</taxon>
        <taxon>Muscoidea</taxon>
        <taxon>Muscidae</taxon>
        <taxon>Stomoxys</taxon>
    </lineage>
</organism>